<evidence type="ECO:0000256" key="15">
    <source>
        <dbReference type="RuleBase" id="RU004024"/>
    </source>
</evidence>
<evidence type="ECO:0000256" key="7">
    <source>
        <dbReference type="ARBA" id="ARBA00022967"/>
    </source>
</evidence>
<feature type="transmembrane region" description="Helical" evidence="16">
    <location>
        <begin position="34"/>
        <end position="59"/>
    </location>
</feature>
<dbReference type="Pfam" id="PF00116">
    <property type="entry name" value="COX2"/>
    <property type="match status" value="1"/>
</dbReference>
<dbReference type="Gene3D" id="1.10.287.90">
    <property type="match status" value="1"/>
</dbReference>
<evidence type="ECO:0000256" key="3">
    <source>
        <dbReference type="ARBA" id="ARBA00022448"/>
    </source>
</evidence>
<keyword evidence="6 15" id="KW-0479">Metal-binding</keyword>
<dbReference type="EC" id="7.1.1.9" evidence="15"/>
<keyword evidence="8 14" id="KW-0249">Electron transport</keyword>
<dbReference type="SUPFAM" id="SSF81464">
    <property type="entry name" value="Cytochrome c oxidase subunit II-like, transmembrane region"/>
    <property type="match status" value="1"/>
</dbReference>
<dbReference type="PRINTS" id="PR01166">
    <property type="entry name" value="CYCOXIDASEII"/>
</dbReference>
<comment type="catalytic activity">
    <reaction evidence="13 15">
        <text>4 Fe(II)-[cytochrome c] + O2 + 8 H(+)(in) = 4 Fe(III)-[cytochrome c] + 2 H2O + 4 H(+)(out)</text>
        <dbReference type="Rhea" id="RHEA:11436"/>
        <dbReference type="Rhea" id="RHEA-COMP:10350"/>
        <dbReference type="Rhea" id="RHEA-COMP:14399"/>
        <dbReference type="ChEBI" id="CHEBI:15377"/>
        <dbReference type="ChEBI" id="CHEBI:15378"/>
        <dbReference type="ChEBI" id="CHEBI:15379"/>
        <dbReference type="ChEBI" id="CHEBI:29033"/>
        <dbReference type="ChEBI" id="CHEBI:29034"/>
        <dbReference type="EC" id="7.1.1.9"/>
    </reaction>
</comment>
<evidence type="ECO:0000259" key="18">
    <source>
        <dbReference type="PROSITE" id="PS50999"/>
    </source>
</evidence>
<dbReference type="NCBIfam" id="TIGR02866">
    <property type="entry name" value="CoxB"/>
    <property type="match status" value="1"/>
</dbReference>
<dbReference type="InterPro" id="IPR036257">
    <property type="entry name" value="Cyt_c_oxidase_su2_TM_sf"/>
</dbReference>
<evidence type="ECO:0000256" key="10">
    <source>
        <dbReference type="ARBA" id="ARBA00023008"/>
    </source>
</evidence>
<evidence type="ECO:0000256" key="13">
    <source>
        <dbReference type="ARBA" id="ARBA00047816"/>
    </source>
</evidence>
<dbReference type="PANTHER" id="PTHR22888:SF18">
    <property type="entry name" value="CYTOCHROME BO(3) UBIQUINOL OXIDASE SUBUNIT 2"/>
    <property type="match status" value="1"/>
</dbReference>
<feature type="transmembrane region" description="Helical" evidence="16">
    <location>
        <begin position="85"/>
        <end position="106"/>
    </location>
</feature>
<keyword evidence="20" id="KW-1185">Reference proteome</keyword>
<dbReference type="InterPro" id="IPR045187">
    <property type="entry name" value="CcO_II"/>
</dbReference>
<evidence type="ECO:0000256" key="16">
    <source>
        <dbReference type="SAM" id="Phobius"/>
    </source>
</evidence>
<reference evidence="19" key="1">
    <citation type="submission" date="2023-06" db="EMBL/GenBank/DDBJ databases">
        <title>A Treasure from Seagulls: Isolation and Description of Aciduricobacillus qingdaonensis gen. nov., sp. nov., a Rare Obligately Uric Acid-utilizing Member in the Family Bacillaceae.</title>
        <authorList>
            <person name="Liu W."/>
            <person name="Wang B."/>
        </authorList>
    </citation>
    <scope>NUCLEOTIDE SEQUENCE</scope>
    <source>
        <strain evidence="19">44XB</strain>
    </source>
</reference>
<dbReference type="Pfam" id="PF02790">
    <property type="entry name" value="COX2_TM"/>
    <property type="match status" value="1"/>
</dbReference>
<feature type="domain" description="Cytochrome oxidase subunit II copper A binding" evidence="17">
    <location>
        <begin position="125"/>
        <end position="236"/>
    </location>
</feature>
<evidence type="ECO:0000259" key="17">
    <source>
        <dbReference type="PROSITE" id="PS50857"/>
    </source>
</evidence>
<evidence type="ECO:0000256" key="9">
    <source>
        <dbReference type="ARBA" id="ARBA00022989"/>
    </source>
</evidence>
<dbReference type="PROSITE" id="PS50999">
    <property type="entry name" value="COX2_TM"/>
    <property type="match status" value="1"/>
</dbReference>
<dbReference type="InterPro" id="IPR008972">
    <property type="entry name" value="Cupredoxin"/>
</dbReference>
<sequence>MKKWIIAVFFIFLTGCSHIRVLNPQSDTGKDQAFLIWLSLAIMLFVLVIVFILWGRFVWKYRESKQKNNPNLPTDITENKLYETIWTVGPILLLVALAIPTISITYGQSPVTSADKTKSHVDPHSKGTHIKVTGERFIWTFEHKGGKKETGVLVMPANTKVYFHLHSKDVIHSFWIPEIAGKSDVMPHTKLIYEVKNAKPGEYEGKCAEFCGVEHAKMRFTVKVIPKKEYEKYIKEK</sequence>
<dbReference type="InterPro" id="IPR014222">
    <property type="entry name" value="Cyt_c_oxidase_su2"/>
</dbReference>
<evidence type="ECO:0000256" key="5">
    <source>
        <dbReference type="ARBA" id="ARBA00022692"/>
    </source>
</evidence>
<dbReference type="PROSITE" id="PS50857">
    <property type="entry name" value="COX2_CUA"/>
    <property type="match status" value="1"/>
</dbReference>
<comment type="function">
    <text evidence="12 15">Subunits I and II form the functional core of the enzyme complex. Electrons originating in cytochrome c are transferred via heme a and Cu(A) to the binuclear center formed by heme a3 and Cu(B).</text>
</comment>
<comment type="similarity">
    <text evidence="2 14">Belongs to the cytochrome c oxidase subunit 2 family.</text>
</comment>
<comment type="subcellular location">
    <subcellularLocation>
        <location evidence="14">Cell membrane</location>
        <topology evidence="14">Multi-pass membrane protein</topology>
    </subcellularLocation>
    <subcellularLocation>
        <location evidence="1">Membrane</location>
        <topology evidence="1">Multi-pass membrane protein</topology>
    </subcellularLocation>
</comment>
<evidence type="ECO:0000313" key="19">
    <source>
        <dbReference type="EMBL" id="WLV24257.1"/>
    </source>
</evidence>
<evidence type="ECO:0000256" key="6">
    <source>
        <dbReference type="ARBA" id="ARBA00022723"/>
    </source>
</evidence>
<proteinExistence type="inferred from homology"/>
<keyword evidence="4 14" id="KW-0679">Respiratory chain</keyword>
<keyword evidence="10 15" id="KW-0186">Copper</keyword>
<dbReference type="Gene3D" id="2.60.40.420">
    <property type="entry name" value="Cupredoxins - blue copper proteins"/>
    <property type="match status" value="1"/>
</dbReference>
<protein>
    <recommendedName>
        <fullName evidence="15">Cytochrome c oxidase subunit 2</fullName>
        <ecNumber evidence="15">7.1.1.9</ecNumber>
    </recommendedName>
</protein>
<dbReference type="PROSITE" id="PS00078">
    <property type="entry name" value="COX2"/>
    <property type="match status" value="1"/>
</dbReference>
<dbReference type="EMBL" id="CP129113">
    <property type="protein sequence ID" value="WLV24257.1"/>
    <property type="molecule type" value="Genomic_DNA"/>
</dbReference>
<evidence type="ECO:0000256" key="2">
    <source>
        <dbReference type="ARBA" id="ARBA00007866"/>
    </source>
</evidence>
<evidence type="ECO:0000256" key="14">
    <source>
        <dbReference type="RuleBase" id="RU000456"/>
    </source>
</evidence>
<keyword evidence="7" id="KW-1278">Translocase</keyword>
<keyword evidence="11 16" id="KW-0472">Membrane</keyword>
<feature type="domain" description="Cytochrome oxidase subunit II transmembrane region profile" evidence="18">
    <location>
        <begin position="13"/>
        <end position="112"/>
    </location>
</feature>
<accession>A0ABY9KVG6</accession>
<dbReference type="PANTHER" id="PTHR22888">
    <property type="entry name" value="CYTOCHROME C OXIDASE, SUBUNIT II"/>
    <property type="match status" value="1"/>
</dbReference>
<keyword evidence="9 16" id="KW-1133">Transmembrane helix</keyword>
<evidence type="ECO:0000256" key="1">
    <source>
        <dbReference type="ARBA" id="ARBA00004141"/>
    </source>
</evidence>
<evidence type="ECO:0000256" key="11">
    <source>
        <dbReference type="ARBA" id="ARBA00023136"/>
    </source>
</evidence>
<dbReference type="InterPro" id="IPR002429">
    <property type="entry name" value="CcO_II-like_C"/>
</dbReference>
<dbReference type="InterPro" id="IPR001505">
    <property type="entry name" value="Copper_CuA"/>
</dbReference>
<dbReference type="InterPro" id="IPR011759">
    <property type="entry name" value="Cyt_c_oxidase_su2_TM_dom"/>
</dbReference>
<dbReference type="SUPFAM" id="SSF49503">
    <property type="entry name" value="Cupredoxins"/>
    <property type="match status" value="1"/>
</dbReference>
<evidence type="ECO:0000256" key="8">
    <source>
        <dbReference type="ARBA" id="ARBA00022982"/>
    </source>
</evidence>
<name>A0ABY9KVG6_9BACI</name>
<gene>
    <name evidence="19" type="primary">coxB</name>
    <name evidence="19" type="ORF">QR721_11505</name>
</gene>
<evidence type="ECO:0000256" key="4">
    <source>
        <dbReference type="ARBA" id="ARBA00022660"/>
    </source>
</evidence>
<keyword evidence="3 14" id="KW-0813">Transport</keyword>
<keyword evidence="5 14" id="KW-0812">Transmembrane</keyword>
<evidence type="ECO:0000256" key="12">
    <source>
        <dbReference type="ARBA" id="ARBA00024688"/>
    </source>
</evidence>
<dbReference type="PROSITE" id="PS51257">
    <property type="entry name" value="PROKAR_LIPOPROTEIN"/>
    <property type="match status" value="1"/>
</dbReference>
<comment type="cofactor">
    <cofactor evidence="15">
        <name>Cu cation</name>
        <dbReference type="ChEBI" id="CHEBI:23378"/>
    </cofactor>
    <text evidence="15">Binds a copper A center.</text>
</comment>
<organism evidence="19 20">
    <name type="scientific">Aciduricibacillus chroicocephali</name>
    <dbReference type="NCBI Taxonomy" id="3054939"/>
    <lineage>
        <taxon>Bacteria</taxon>
        <taxon>Bacillati</taxon>
        <taxon>Bacillota</taxon>
        <taxon>Bacilli</taxon>
        <taxon>Bacillales</taxon>
        <taxon>Bacillaceae</taxon>
        <taxon>Aciduricibacillus</taxon>
    </lineage>
</organism>
<evidence type="ECO:0000313" key="20">
    <source>
        <dbReference type="Proteomes" id="UP001180087"/>
    </source>
</evidence>
<dbReference type="Proteomes" id="UP001180087">
    <property type="component" value="Chromosome"/>
</dbReference>
<dbReference type="RefSeq" id="WP_348027096.1">
    <property type="nucleotide sequence ID" value="NZ_CP129113.1"/>
</dbReference>